<keyword evidence="1" id="KW-0732">Signal</keyword>
<evidence type="ECO:0008006" key="4">
    <source>
        <dbReference type="Google" id="ProtNLM"/>
    </source>
</evidence>
<sequence>MKALTLLVIATLTISSAATAKIHGADTKETAEVKANIVTRSDDMIFVQLDNPVDSKVRIVITDEAGVTLHRETVKKDVKVVKRYDVSNLPAGTYSYTVYNDNYSIKKNIEKK</sequence>
<evidence type="ECO:0000313" key="2">
    <source>
        <dbReference type="EMBL" id="UXX77702.1"/>
    </source>
</evidence>
<name>A0ABY6CUV5_9BACT</name>
<dbReference type="RefSeq" id="WP_263049449.1">
    <property type="nucleotide sequence ID" value="NZ_CP106735.1"/>
</dbReference>
<protein>
    <recommendedName>
        <fullName evidence="4">Por secretion system C-terminal sorting domain-containing protein</fullName>
    </recommendedName>
</protein>
<proteinExistence type="predicted"/>
<feature type="chain" id="PRO_5045071635" description="Por secretion system C-terminal sorting domain-containing protein" evidence="1">
    <location>
        <begin position="21"/>
        <end position="112"/>
    </location>
</feature>
<dbReference type="EMBL" id="CP106735">
    <property type="protein sequence ID" value="UXX77702.1"/>
    <property type="molecule type" value="Genomic_DNA"/>
</dbReference>
<keyword evidence="3" id="KW-1185">Reference proteome</keyword>
<evidence type="ECO:0000256" key="1">
    <source>
        <dbReference type="SAM" id="SignalP"/>
    </source>
</evidence>
<organism evidence="2 3">
    <name type="scientific">Reichenbachiella carrageenanivorans</name>
    <dbReference type="NCBI Taxonomy" id="2979869"/>
    <lineage>
        <taxon>Bacteria</taxon>
        <taxon>Pseudomonadati</taxon>
        <taxon>Bacteroidota</taxon>
        <taxon>Cytophagia</taxon>
        <taxon>Cytophagales</taxon>
        <taxon>Reichenbachiellaceae</taxon>
        <taxon>Reichenbachiella</taxon>
    </lineage>
</organism>
<evidence type="ECO:0000313" key="3">
    <source>
        <dbReference type="Proteomes" id="UP001062165"/>
    </source>
</evidence>
<accession>A0ABY6CUV5</accession>
<feature type="signal peptide" evidence="1">
    <location>
        <begin position="1"/>
        <end position="20"/>
    </location>
</feature>
<dbReference type="Proteomes" id="UP001062165">
    <property type="component" value="Chromosome"/>
</dbReference>
<gene>
    <name evidence="2" type="ORF">N7E81_10010</name>
</gene>
<reference evidence="2" key="1">
    <citation type="submission" date="2022-10" db="EMBL/GenBank/DDBJ databases">
        <title>Comparative genomics and taxonomic characterization of three novel marine species of genus Reichenbachiella exhibiting antioxidant and polysaccharide degradation activities.</title>
        <authorList>
            <person name="Muhammad N."/>
            <person name="Lee Y.-J."/>
            <person name="Ko J."/>
            <person name="Kim S.-G."/>
        </authorList>
    </citation>
    <scope>NUCLEOTIDE SEQUENCE</scope>
    <source>
        <strain evidence="2">Wsw4-B4</strain>
    </source>
</reference>